<evidence type="ECO:0000313" key="2">
    <source>
        <dbReference type="Proteomes" id="UP001054837"/>
    </source>
</evidence>
<proteinExistence type="predicted"/>
<evidence type="ECO:0000313" key="1">
    <source>
        <dbReference type="EMBL" id="GIY53052.1"/>
    </source>
</evidence>
<accession>A0AAV4U5R7</accession>
<sequence>MSDDTETFHNARRLVFGEPNKRLLCAWHVDRSCRRKIVKLNIPQKQQIEVLRYVLCQIDENAFEITISEALRRLEENDLLKEIIAVFVQKLGHSAIGNRVE</sequence>
<dbReference type="Proteomes" id="UP001054837">
    <property type="component" value="Unassembled WGS sequence"/>
</dbReference>
<comment type="caution">
    <text evidence="1">The sequence shown here is derived from an EMBL/GenBank/DDBJ whole genome shotgun (WGS) entry which is preliminary data.</text>
</comment>
<name>A0AAV4U5R7_9ARAC</name>
<reference evidence="1 2" key="1">
    <citation type="submission" date="2021-06" db="EMBL/GenBank/DDBJ databases">
        <title>Caerostris darwini draft genome.</title>
        <authorList>
            <person name="Kono N."/>
            <person name="Arakawa K."/>
        </authorList>
    </citation>
    <scope>NUCLEOTIDE SEQUENCE [LARGE SCALE GENOMIC DNA]</scope>
</reference>
<protein>
    <submittedName>
        <fullName evidence="1">Uncharacterized protein</fullName>
    </submittedName>
</protein>
<dbReference type="EMBL" id="BPLQ01010734">
    <property type="protein sequence ID" value="GIY53052.1"/>
    <property type="molecule type" value="Genomic_DNA"/>
</dbReference>
<keyword evidence="2" id="KW-1185">Reference proteome</keyword>
<gene>
    <name evidence="1" type="ORF">CDAR_397211</name>
</gene>
<dbReference type="AlphaFoldDB" id="A0AAV4U5R7"/>
<organism evidence="1 2">
    <name type="scientific">Caerostris darwini</name>
    <dbReference type="NCBI Taxonomy" id="1538125"/>
    <lineage>
        <taxon>Eukaryota</taxon>
        <taxon>Metazoa</taxon>
        <taxon>Ecdysozoa</taxon>
        <taxon>Arthropoda</taxon>
        <taxon>Chelicerata</taxon>
        <taxon>Arachnida</taxon>
        <taxon>Araneae</taxon>
        <taxon>Araneomorphae</taxon>
        <taxon>Entelegynae</taxon>
        <taxon>Araneoidea</taxon>
        <taxon>Araneidae</taxon>
        <taxon>Caerostris</taxon>
    </lineage>
</organism>